<dbReference type="Gene3D" id="1.10.357.40">
    <property type="entry name" value="YbiA-like"/>
    <property type="match status" value="1"/>
</dbReference>
<dbReference type="EMBL" id="BARS01046341">
    <property type="protein sequence ID" value="GAG28944.1"/>
    <property type="molecule type" value="Genomic_DNA"/>
</dbReference>
<dbReference type="InterPro" id="IPR012816">
    <property type="entry name" value="NADAR"/>
</dbReference>
<gene>
    <name evidence="2" type="ORF">S01H1_69769</name>
</gene>
<dbReference type="SUPFAM" id="SSF143990">
    <property type="entry name" value="YbiA-like"/>
    <property type="match status" value="1"/>
</dbReference>
<name>X0WDB9_9ZZZZ</name>
<dbReference type="CDD" id="cd15457">
    <property type="entry name" value="NADAR"/>
    <property type="match status" value="1"/>
</dbReference>
<dbReference type="NCBIfam" id="TIGR02464">
    <property type="entry name" value="ribofla_fusion"/>
    <property type="match status" value="1"/>
</dbReference>
<feature type="domain" description="NADAR" evidence="1">
    <location>
        <begin position="7"/>
        <end position="139"/>
    </location>
</feature>
<proteinExistence type="predicted"/>
<evidence type="ECO:0000313" key="2">
    <source>
        <dbReference type="EMBL" id="GAG28944.1"/>
    </source>
</evidence>
<reference evidence="2" key="1">
    <citation type="journal article" date="2014" name="Front. Microbiol.">
        <title>High frequency of phylogenetically diverse reductive dehalogenase-homologous genes in deep subseafloor sedimentary metagenomes.</title>
        <authorList>
            <person name="Kawai M."/>
            <person name="Futagami T."/>
            <person name="Toyoda A."/>
            <person name="Takaki Y."/>
            <person name="Nishi S."/>
            <person name="Hori S."/>
            <person name="Arai W."/>
            <person name="Tsubouchi T."/>
            <person name="Morono Y."/>
            <person name="Uchiyama I."/>
            <person name="Ito T."/>
            <person name="Fujiyama A."/>
            <person name="Inagaki F."/>
            <person name="Takami H."/>
        </authorList>
    </citation>
    <scope>NUCLEOTIDE SEQUENCE</scope>
    <source>
        <strain evidence="2">Expedition CK06-06</strain>
    </source>
</reference>
<sequence length="151" mass="17403">MIKEFRGKYRFLSNFWGSPFSYDGIRYPTNEHFYQAMKSYVPATRREIVKASTPGKAKRLGGSIRSIRGDWEKIKVKVMYVGLKLKFENPALAKKLKATFPKKLQEGNLWGDETWGVNLKTGAGQNLLGILLMQIRTELIHHKTHRKKPHG</sequence>
<dbReference type="AlphaFoldDB" id="X0WDB9"/>
<dbReference type="Pfam" id="PF08719">
    <property type="entry name" value="NADAR"/>
    <property type="match status" value="1"/>
</dbReference>
<comment type="caution">
    <text evidence="2">The sequence shown here is derived from an EMBL/GenBank/DDBJ whole genome shotgun (WGS) entry which is preliminary data.</text>
</comment>
<organism evidence="2">
    <name type="scientific">marine sediment metagenome</name>
    <dbReference type="NCBI Taxonomy" id="412755"/>
    <lineage>
        <taxon>unclassified sequences</taxon>
        <taxon>metagenomes</taxon>
        <taxon>ecological metagenomes</taxon>
    </lineage>
</organism>
<accession>X0WDB9</accession>
<protein>
    <recommendedName>
        <fullName evidence="1">NADAR domain-containing protein</fullName>
    </recommendedName>
</protein>
<evidence type="ECO:0000259" key="1">
    <source>
        <dbReference type="Pfam" id="PF08719"/>
    </source>
</evidence>
<dbReference type="InterPro" id="IPR037238">
    <property type="entry name" value="YbiA-like_sf"/>
</dbReference>